<reference evidence="2" key="1">
    <citation type="journal article" date="2014" name="Genome">
        <title>Draft Genome Sequences of Three Strains of Bacteroides pyogenes Isolated from a Cat and Swine.</title>
        <authorList>
            <person name="Sakamoto M."/>
            <person name="Oshima K."/>
            <person name="Suda W."/>
            <person name="Kitamura K."/>
            <person name="Iida T."/>
            <person name="Hattori M."/>
            <person name="Ohkuma M."/>
        </authorList>
    </citation>
    <scope>NUCLEOTIDE SEQUENCE [LARGE SCALE GENOMIC DNA]</scope>
    <source>
        <strain evidence="2">JCM 6294</strain>
    </source>
</reference>
<organism evidence="1 2">
    <name type="scientific">Bacteroides pyogenes DSM 20611 = JCM 6294</name>
    <dbReference type="NCBI Taxonomy" id="1121100"/>
    <lineage>
        <taxon>Bacteria</taxon>
        <taxon>Pseudomonadati</taxon>
        <taxon>Bacteroidota</taxon>
        <taxon>Bacteroidia</taxon>
        <taxon>Bacteroidales</taxon>
        <taxon>Bacteroidaceae</taxon>
        <taxon>Bacteroides</taxon>
    </lineage>
</organism>
<dbReference type="AlphaFoldDB" id="W4PEB8"/>
<name>W4PEB8_9BACE</name>
<comment type="caution">
    <text evidence="1">The sequence shown here is derived from an EMBL/GenBank/DDBJ whole genome shotgun (WGS) entry which is preliminary data.</text>
</comment>
<gene>
    <name evidence="1" type="ORF">JCM6294_514</name>
</gene>
<protein>
    <submittedName>
        <fullName evidence="1">Uncharacterized protein</fullName>
    </submittedName>
</protein>
<evidence type="ECO:0000313" key="1">
    <source>
        <dbReference type="EMBL" id="GAE17728.1"/>
    </source>
</evidence>
<sequence>MCVNMIVVYVTGYIFSRNRLYNKSKNYPFVPARVSLTDAALSSTGYQTMKGLSAVFS</sequence>
<proteinExistence type="predicted"/>
<accession>W4PEB8</accession>
<evidence type="ECO:0000313" key="2">
    <source>
        <dbReference type="Proteomes" id="UP000018842"/>
    </source>
</evidence>
<dbReference type="Proteomes" id="UP000018842">
    <property type="component" value="Unassembled WGS sequence"/>
</dbReference>
<dbReference type="EMBL" id="BAIR01000003">
    <property type="protein sequence ID" value="GAE17728.1"/>
    <property type="molecule type" value="Genomic_DNA"/>
</dbReference>